<dbReference type="EMBL" id="JAUYVI010000003">
    <property type="protein sequence ID" value="MDQ7247756.1"/>
    <property type="molecule type" value="Genomic_DNA"/>
</dbReference>
<evidence type="ECO:0000313" key="2">
    <source>
        <dbReference type="EMBL" id="MDQ7247756.1"/>
    </source>
</evidence>
<proteinExistence type="predicted"/>
<evidence type="ECO:0000313" key="3">
    <source>
        <dbReference type="Proteomes" id="UP001230156"/>
    </source>
</evidence>
<organism evidence="2 3">
    <name type="scientific">Dongia sedimenti</name>
    <dbReference type="NCBI Taxonomy" id="3064282"/>
    <lineage>
        <taxon>Bacteria</taxon>
        <taxon>Pseudomonadati</taxon>
        <taxon>Pseudomonadota</taxon>
        <taxon>Alphaproteobacteria</taxon>
        <taxon>Rhodospirillales</taxon>
        <taxon>Dongiaceae</taxon>
        <taxon>Dongia</taxon>
    </lineage>
</organism>
<feature type="region of interest" description="Disordered" evidence="1">
    <location>
        <begin position="1"/>
        <end position="43"/>
    </location>
</feature>
<sequence>MNSIERTLSGPGHSGACLAADGSGSSGAPRGDDPRGPGIDLGDMLEMGLESLLMHFRRKPGDQVVAEDRTKPRQSEESRRSDETQGSLEPGDK</sequence>
<evidence type="ECO:0000256" key="1">
    <source>
        <dbReference type="SAM" id="MobiDB-lite"/>
    </source>
</evidence>
<protein>
    <submittedName>
        <fullName evidence="2">Uncharacterized protein</fullName>
    </submittedName>
</protein>
<accession>A0ABU0YJ59</accession>
<feature type="compositionally biased region" description="Basic and acidic residues" evidence="1">
    <location>
        <begin position="66"/>
        <end position="83"/>
    </location>
</feature>
<name>A0ABU0YJ59_9PROT</name>
<keyword evidence="3" id="KW-1185">Reference proteome</keyword>
<feature type="region of interest" description="Disordered" evidence="1">
    <location>
        <begin position="56"/>
        <end position="93"/>
    </location>
</feature>
<comment type="caution">
    <text evidence="2">The sequence shown here is derived from an EMBL/GenBank/DDBJ whole genome shotgun (WGS) entry which is preliminary data.</text>
</comment>
<dbReference type="RefSeq" id="WP_379955192.1">
    <property type="nucleotide sequence ID" value="NZ_JAUYVI010000003.1"/>
</dbReference>
<dbReference type="Proteomes" id="UP001230156">
    <property type="component" value="Unassembled WGS sequence"/>
</dbReference>
<gene>
    <name evidence="2" type="ORF">Q8A70_08760</name>
</gene>
<reference evidence="3" key="1">
    <citation type="submission" date="2023-08" db="EMBL/GenBank/DDBJ databases">
        <title>Rhodospirillaceae gen. nov., a novel taxon isolated from the Yangtze River Yuezi River estuary sludge.</title>
        <authorList>
            <person name="Ruan L."/>
        </authorList>
    </citation>
    <scope>NUCLEOTIDE SEQUENCE [LARGE SCALE GENOMIC DNA]</scope>
    <source>
        <strain evidence="3">R-7</strain>
    </source>
</reference>